<dbReference type="SUPFAM" id="SSF53474">
    <property type="entry name" value="alpha/beta-Hydrolases"/>
    <property type="match status" value="1"/>
</dbReference>
<proteinExistence type="predicted"/>
<dbReference type="OrthoDB" id="408373at2759"/>
<dbReference type="Gene3D" id="3.40.50.1820">
    <property type="entry name" value="alpha/beta hydrolase"/>
    <property type="match status" value="1"/>
</dbReference>
<comment type="caution">
    <text evidence="2">The sequence shown here is derived from an EMBL/GenBank/DDBJ whole genome shotgun (WGS) entry which is preliminary data.</text>
</comment>
<protein>
    <submittedName>
        <fullName evidence="2">2-hydroxymuconate-semialdehyde hydrolase</fullName>
        <ecNumber evidence="2">3.7.1.9</ecNumber>
    </submittedName>
</protein>
<accession>A0A0F4Z3R1</accession>
<evidence type="ECO:0000259" key="1">
    <source>
        <dbReference type="Pfam" id="PF00561"/>
    </source>
</evidence>
<feature type="domain" description="AB hydrolase-1" evidence="1">
    <location>
        <begin position="104"/>
        <end position="235"/>
    </location>
</feature>
<organism evidence="2 3">
    <name type="scientific">Rasamsonia emersonii (strain ATCC 16479 / CBS 393.64 / IMI 116815)</name>
    <dbReference type="NCBI Taxonomy" id="1408163"/>
    <lineage>
        <taxon>Eukaryota</taxon>
        <taxon>Fungi</taxon>
        <taxon>Dikarya</taxon>
        <taxon>Ascomycota</taxon>
        <taxon>Pezizomycotina</taxon>
        <taxon>Eurotiomycetes</taxon>
        <taxon>Eurotiomycetidae</taxon>
        <taxon>Eurotiales</taxon>
        <taxon>Trichocomaceae</taxon>
        <taxon>Rasamsonia</taxon>
    </lineage>
</organism>
<dbReference type="Pfam" id="PF00561">
    <property type="entry name" value="Abhydrolase_1"/>
    <property type="match status" value="1"/>
</dbReference>
<sequence>MAWLNEAVDFLTASVARPETRGPFLAVTGASFALGLALSSVLSSRKPQEKVFPSPLKTLIPSLSDAEKKALPLPVDVFPGARDVPTPYGSIRVYEWGPEDGPKVLFVHGITTPSLALGGLAHALVDRGYRVMLFDLFGRGYSESPSDLPQDERLFTTQILLALASSPLSWTGAGSGRFSLIGYSLGGGIAAAFASHFPELLSSLVLLAPAGLIRDSHIGLQTRLLYSKNLFPESLLVSLVGMRLRAGPLLPAKKKEDPKKDAPAEKAVDANAALTQELSAASQKQVLSRAYPNLTTLAAVSWQVHHHPGFVSAFMSSMRNGPILQETQLESWRRLGRILTQRKEKQEVAGLRHDKVLIVCGVDDNIIIKDDFVADATAALEGNVQFRFFNAGHEFPSTRYEELAQQLVEFWR</sequence>
<dbReference type="PANTHER" id="PTHR43139">
    <property type="entry name" value="SI:DKEY-122A22.2"/>
    <property type="match status" value="1"/>
</dbReference>
<evidence type="ECO:0000313" key="2">
    <source>
        <dbReference type="EMBL" id="KKA25137.1"/>
    </source>
</evidence>
<dbReference type="InterPro" id="IPR000073">
    <property type="entry name" value="AB_hydrolase_1"/>
</dbReference>
<reference evidence="2 3" key="1">
    <citation type="submission" date="2015-04" db="EMBL/GenBank/DDBJ databases">
        <authorList>
            <person name="Heijne W.H."/>
            <person name="Fedorova N.D."/>
            <person name="Nierman W.C."/>
            <person name="Vollebregt A.W."/>
            <person name="Zhao Z."/>
            <person name="Wu L."/>
            <person name="Kumar M."/>
            <person name="Stam H."/>
            <person name="van den Berg M.A."/>
            <person name="Pel H.J."/>
        </authorList>
    </citation>
    <scope>NUCLEOTIDE SEQUENCE [LARGE SCALE GENOMIC DNA]</scope>
    <source>
        <strain evidence="2 3">CBS 393.64</strain>
    </source>
</reference>
<dbReference type="GO" id="GO:0005783">
    <property type="term" value="C:endoplasmic reticulum"/>
    <property type="evidence" value="ECO:0007669"/>
    <property type="project" value="TreeGrafter"/>
</dbReference>
<dbReference type="InterPro" id="IPR029058">
    <property type="entry name" value="AB_hydrolase_fold"/>
</dbReference>
<dbReference type="EC" id="3.7.1.9" evidence="2"/>
<dbReference type="PRINTS" id="PR00111">
    <property type="entry name" value="ABHYDROLASE"/>
</dbReference>
<keyword evidence="3" id="KW-1185">Reference proteome</keyword>
<dbReference type="PANTHER" id="PTHR43139:SF65">
    <property type="entry name" value="HYDROLASE FAMILY PROTEIN, PUTATIVE (AFU_ORTHOLOGUE AFUA_6G07060)-RELATED"/>
    <property type="match status" value="1"/>
</dbReference>
<dbReference type="STRING" id="1408163.A0A0F4Z3R1"/>
<dbReference type="GeneID" id="25312896"/>
<keyword evidence="2" id="KW-0378">Hydrolase</keyword>
<dbReference type="AlphaFoldDB" id="A0A0F4Z3R1"/>
<dbReference type="EMBL" id="LASV01000035">
    <property type="protein sequence ID" value="KKA25137.1"/>
    <property type="molecule type" value="Genomic_DNA"/>
</dbReference>
<dbReference type="RefSeq" id="XP_013331749.1">
    <property type="nucleotide sequence ID" value="XM_013476295.1"/>
</dbReference>
<dbReference type="InterPro" id="IPR052370">
    <property type="entry name" value="Meta-cleavage_hydrolase"/>
</dbReference>
<dbReference type="GO" id="GO:0018775">
    <property type="term" value="F:2-hydroxymuconate-semialdehyde hydrolase activity"/>
    <property type="evidence" value="ECO:0007669"/>
    <property type="project" value="UniProtKB-EC"/>
</dbReference>
<evidence type="ECO:0000313" key="3">
    <source>
        <dbReference type="Proteomes" id="UP000053958"/>
    </source>
</evidence>
<dbReference type="Proteomes" id="UP000053958">
    <property type="component" value="Unassembled WGS sequence"/>
</dbReference>
<name>A0A0F4Z3R1_RASE3</name>
<gene>
    <name evidence="2" type="ORF">T310_0842</name>
</gene>